<evidence type="ECO:0000313" key="4">
    <source>
        <dbReference type="Proteomes" id="UP000182841"/>
    </source>
</evidence>
<name>A0A1H9R6A0_9ACTN</name>
<dbReference type="Gene3D" id="3.40.50.850">
    <property type="entry name" value="Isochorismatase-like"/>
    <property type="match status" value="1"/>
</dbReference>
<sequence>MPGIPPIAFYPLPSSHELPANTADWSVDPDRAVLLVHDMQRYFLAPFPGAVRAELLGSAARLRAGCAARGVPVAYSVQPGGMSARDRGLLRDFWGPGMPASAGDRQVAEELAPAEGDWQLTKWRYSAFFRSPLLRRMREAGRDQLILCGVYAHVGVLATALEAYANDIRTFLVGDAVADFSQDRHRMALTYAAERCAMVVSADRLLAEVAP</sequence>
<dbReference type="SUPFAM" id="SSF52499">
    <property type="entry name" value="Isochorismatase-like hydrolases"/>
    <property type="match status" value="1"/>
</dbReference>
<organism evidence="3 4">
    <name type="scientific">Streptomyces qinglanensis</name>
    <dbReference type="NCBI Taxonomy" id="943816"/>
    <lineage>
        <taxon>Bacteria</taxon>
        <taxon>Bacillati</taxon>
        <taxon>Actinomycetota</taxon>
        <taxon>Actinomycetes</taxon>
        <taxon>Kitasatosporales</taxon>
        <taxon>Streptomycetaceae</taxon>
        <taxon>Streptomyces</taxon>
    </lineage>
</organism>
<dbReference type="InterPro" id="IPR036380">
    <property type="entry name" value="Isochorismatase-like_sf"/>
</dbReference>
<gene>
    <name evidence="3" type="ORF">SAMN05421870_103342</name>
</gene>
<dbReference type="PANTHER" id="PTHR43540">
    <property type="entry name" value="PEROXYUREIDOACRYLATE/UREIDOACRYLATE AMIDOHYDROLASE-RELATED"/>
    <property type="match status" value="1"/>
</dbReference>
<dbReference type="Pfam" id="PF00857">
    <property type="entry name" value="Isochorismatase"/>
    <property type="match status" value="1"/>
</dbReference>
<dbReference type="InterPro" id="IPR000868">
    <property type="entry name" value="Isochorismatase-like_dom"/>
</dbReference>
<dbReference type="AlphaFoldDB" id="A0A1H9R6A0"/>
<dbReference type="EMBL" id="FOGO01000003">
    <property type="protein sequence ID" value="SER68274.1"/>
    <property type="molecule type" value="Genomic_DNA"/>
</dbReference>
<proteinExistence type="predicted"/>
<dbReference type="Proteomes" id="UP000182841">
    <property type="component" value="Unassembled WGS sequence"/>
</dbReference>
<evidence type="ECO:0000256" key="1">
    <source>
        <dbReference type="ARBA" id="ARBA00022801"/>
    </source>
</evidence>
<dbReference type="PRINTS" id="PR01398">
    <property type="entry name" value="ISCHRISMTASE"/>
</dbReference>
<dbReference type="InterPro" id="IPR016291">
    <property type="entry name" value="Isochorismatase"/>
</dbReference>
<keyword evidence="1 3" id="KW-0378">Hydrolase</keyword>
<dbReference type="InterPro" id="IPR050272">
    <property type="entry name" value="Isochorismatase-like_hydrls"/>
</dbReference>
<dbReference type="GO" id="GO:0008908">
    <property type="term" value="F:isochorismatase activity"/>
    <property type="evidence" value="ECO:0007669"/>
    <property type="project" value="InterPro"/>
</dbReference>
<evidence type="ECO:0000313" key="3">
    <source>
        <dbReference type="EMBL" id="SER68274.1"/>
    </source>
</evidence>
<protein>
    <submittedName>
        <fullName evidence="3">Isochorismate hydrolase</fullName>
    </submittedName>
</protein>
<dbReference type="RefSeq" id="WP_074999591.1">
    <property type="nucleotide sequence ID" value="NZ_FOGO01000003.1"/>
</dbReference>
<accession>A0A1H9R6A0</accession>
<feature type="domain" description="Isochorismatase-like" evidence="2">
    <location>
        <begin position="33"/>
        <end position="203"/>
    </location>
</feature>
<dbReference type="OrthoDB" id="5794853at2"/>
<evidence type="ECO:0000259" key="2">
    <source>
        <dbReference type="Pfam" id="PF00857"/>
    </source>
</evidence>
<dbReference type="PANTHER" id="PTHR43540:SF3">
    <property type="entry name" value="ENTEROBACTIN SYNTHASE COMPONENT B"/>
    <property type="match status" value="1"/>
</dbReference>
<keyword evidence="4" id="KW-1185">Reference proteome</keyword>
<reference evidence="4" key="1">
    <citation type="submission" date="2016-10" db="EMBL/GenBank/DDBJ databases">
        <authorList>
            <person name="Varghese N."/>
            <person name="Submissions S."/>
        </authorList>
    </citation>
    <scope>NUCLEOTIDE SEQUENCE [LARGE SCALE GENOMIC DNA]</scope>
    <source>
        <strain evidence="4">CGMCC 4.6825</strain>
    </source>
</reference>